<dbReference type="AlphaFoldDB" id="A0A812PIF1"/>
<keyword evidence="2" id="KW-1185">Reference proteome</keyword>
<evidence type="ECO:0000313" key="2">
    <source>
        <dbReference type="Proteomes" id="UP000604046"/>
    </source>
</evidence>
<dbReference type="EMBL" id="CAJNDS010002157">
    <property type="protein sequence ID" value="CAE7355058.1"/>
    <property type="molecule type" value="Genomic_DNA"/>
</dbReference>
<evidence type="ECO:0000313" key="1">
    <source>
        <dbReference type="EMBL" id="CAE7355058.1"/>
    </source>
</evidence>
<dbReference type="Gene3D" id="3.20.20.60">
    <property type="entry name" value="Phosphoenolpyruvate-binding domains"/>
    <property type="match status" value="1"/>
</dbReference>
<protein>
    <submittedName>
        <fullName evidence="1">Dml protein</fullName>
    </submittedName>
</protein>
<reference evidence="1" key="1">
    <citation type="submission" date="2021-02" db="EMBL/GenBank/DDBJ databases">
        <authorList>
            <person name="Dougan E. K."/>
            <person name="Rhodes N."/>
            <person name="Thang M."/>
            <person name="Chan C."/>
        </authorList>
    </citation>
    <scope>NUCLEOTIDE SEQUENCE</scope>
</reference>
<gene>
    <name evidence="1" type="primary">Dml</name>
    <name evidence="1" type="ORF">SNAT2548_LOCUS18846</name>
</gene>
<dbReference type="Pfam" id="PF13714">
    <property type="entry name" value="PEP_mutase"/>
    <property type="match status" value="1"/>
</dbReference>
<dbReference type="InterPro" id="IPR015813">
    <property type="entry name" value="Pyrv/PenolPyrv_kinase-like_dom"/>
</dbReference>
<dbReference type="Proteomes" id="UP000604046">
    <property type="component" value="Unassembled WGS sequence"/>
</dbReference>
<dbReference type="GO" id="GO:0003824">
    <property type="term" value="F:catalytic activity"/>
    <property type="evidence" value="ECO:0007669"/>
    <property type="project" value="InterPro"/>
</dbReference>
<dbReference type="SUPFAM" id="SSF51621">
    <property type="entry name" value="Phosphoenolpyruvate/pyruvate domain"/>
    <property type="match status" value="1"/>
</dbReference>
<proteinExistence type="predicted"/>
<organism evidence="1 2">
    <name type="scientific">Symbiodinium natans</name>
    <dbReference type="NCBI Taxonomy" id="878477"/>
    <lineage>
        <taxon>Eukaryota</taxon>
        <taxon>Sar</taxon>
        <taxon>Alveolata</taxon>
        <taxon>Dinophyceae</taxon>
        <taxon>Suessiales</taxon>
        <taxon>Symbiodiniaceae</taxon>
        <taxon>Symbiodinium</taxon>
    </lineage>
</organism>
<dbReference type="InterPro" id="IPR039556">
    <property type="entry name" value="ICL/PEPM"/>
</dbReference>
<dbReference type="CDD" id="cd00377">
    <property type="entry name" value="ICL_PEPM"/>
    <property type="match status" value="1"/>
</dbReference>
<name>A0A812PIF1_9DINO</name>
<dbReference type="InterPro" id="IPR040442">
    <property type="entry name" value="Pyrv_kinase-like_dom_sf"/>
</dbReference>
<dbReference type="PANTHER" id="PTHR42905:SF2">
    <property type="entry name" value="PHOSPHOENOLPYRUVATE CARBOXYLASE FAMILY PROTEIN"/>
    <property type="match status" value="1"/>
</dbReference>
<comment type="caution">
    <text evidence="1">The sequence shown here is derived from an EMBL/GenBank/DDBJ whole genome shotgun (WGS) entry which is preliminary data.</text>
</comment>
<dbReference type="OrthoDB" id="407112at2759"/>
<dbReference type="PANTHER" id="PTHR42905">
    <property type="entry name" value="PHOSPHOENOLPYRUVATE CARBOXYLASE"/>
    <property type="match status" value="1"/>
</dbReference>
<accession>A0A812PIF1</accession>
<sequence length="442" mass="48913">MEKCFYHDFCGARSIHIFQCPQSNCLGRLGGRPTRIFLCRGRRCRERGCPHCPQRAAESDIFTSSDAVSETATTDSSLVSLMRPKSVAGEAAADGAKSVAADGRVRLDGQVDGPGASGVYLVLLDLKTLLSSRRSKTGDIEHVKYRPLAAEFLRFLLRQQDAGRCQLGFCTSFSGSDSFRVVKELLEKATGCSWLQRQRAHGFVLKESRTGRRLWVFDESFGEKRPSCRHDGSQVHMHMKNLASVLSASETLGRTFRRDSLVHLTCVGVEAGKHVDGFELTFMTGFGVSAVHGFADCQLVSYQEMLDAAFRICGSLESICCIGDGDTGYGNAVNVKRTVRGYAQAGMSGVMIEDQVAPKRCGHTKGTMVVSRAEEEVDCGHRKEDASNYLLSKSHRHAQMLELPLDWMRLWNVARPTDRSEQAWSMRGFKRSHGCFVTQPCQ</sequence>